<keyword evidence="1" id="KW-0732">Signal</keyword>
<dbReference type="InterPro" id="IPR020234">
    <property type="entry name" value="Mite_allergen_group-7"/>
</dbReference>
<reference evidence="2" key="1">
    <citation type="submission" date="2014-09" db="EMBL/GenBank/DDBJ databases">
        <authorList>
            <person name="Magalhaes I.L.F."/>
            <person name="Oliveira U."/>
            <person name="Santos F.R."/>
            <person name="Vidigal T.H.D.A."/>
            <person name="Brescovit A.D."/>
            <person name="Santos A.J."/>
        </authorList>
    </citation>
    <scope>NUCLEOTIDE SEQUENCE</scope>
</reference>
<protein>
    <submittedName>
        <fullName evidence="2">Uncharacterized protein</fullName>
    </submittedName>
</protein>
<dbReference type="Pfam" id="PF16984">
    <property type="entry name" value="Grp7_allergen"/>
    <property type="match status" value="1"/>
</dbReference>
<dbReference type="EMBL" id="GBRD01011761">
    <property type="protein sequence ID" value="JAG54063.1"/>
    <property type="molecule type" value="Transcribed_RNA"/>
</dbReference>
<dbReference type="InterPro" id="IPR038602">
    <property type="entry name" value="Mite_allergen_7_sf"/>
</dbReference>
<dbReference type="Gene3D" id="3.15.10.50">
    <property type="match status" value="1"/>
</dbReference>
<dbReference type="AlphaFoldDB" id="A0A0K8SLD8"/>
<sequence>MKLFGLIVVTVCLGTCSAGFFSKVPQLCQDTTNLVTKTASSVVNAPVNLAKNTANLAVNMTNKAVDAAESAVKSVSTGAINTGINVFLFEVRSVVKATGNKNIAIPDISTSKGPIKFSATGGFFRDLSSLTQAGKANVSMNGTSILIDIPIKLGSLDTGYENFTVSMLKIKAGGGLKIHISNDTFVIHLVLKPGLTCALNVKKVDVTEFGGIELDFINMGSKSEWVLENASNIIIKILKGNIKNLVQTAIDTTLKQVLKENGSICSKFLA</sequence>
<proteinExistence type="predicted"/>
<organism evidence="2">
    <name type="scientific">Lygus hesperus</name>
    <name type="common">Western plant bug</name>
    <dbReference type="NCBI Taxonomy" id="30085"/>
    <lineage>
        <taxon>Eukaryota</taxon>
        <taxon>Metazoa</taxon>
        <taxon>Ecdysozoa</taxon>
        <taxon>Arthropoda</taxon>
        <taxon>Hexapoda</taxon>
        <taxon>Insecta</taxon>
        <taxon>Pterygota</taxon>
        <taxon>Neoptera</taxon>
        <taxon>Paraneoptera</taxon>
        <taxon>Hemiptera</taxon>
        <taxon>Heteroptera</taxon>
        <taxon>Panheteroptera</taxon>
        <taxon>Cimicomorpha</taxon>
        <taxon>Miridae</taxon>
        <taxon>Mirini</taxon>
        <taxon>Lygus</taxon>
    </lineage>
</organism>
<evidence type="ECO:0000313" key="2">
    <source>
        <dbReference type="EMBL" id="JAG54063.1"/>
    </source>
</evidence>
<accession>A0A0K8SLD8</accession>
<evidence type="ECO:0000256" key="1">
    <source>
        <dbReference type="SAM" id="SignalP"/>
    </source>
</evidence>
<name>A0A0K8SLD8_LYGHE</name>
<feature type="chain" id="PRO_5005519415" evidence="1">
    <location>
        <begin position="19"/>
        <end position="270"/>
    </location>
</feature>
<feature type="signal peptide" evidence="1">
    <location>
        <begin position="1"/>
        <end position="18"/>
    </location>
</feature>